<dbReference type="AlphaFoldDB" id="A0A1I1MAR3"/>
<proteinExistence type="inferred from homology"/>
<dbReference type="GO" id="GO:0016301">
    <property type="term" value="F:kinase activity"/>
    <property type="evidence" value="ECO:0007669"/>
    <property type="project" value="UniProtKB-KW"/>
</dbReference>
<name>A0A1I1MAR3_9RHOB</name>
<dbReference type="PANTHER" id="PTHR43085:SF1">
    <property type="entry name" value="PSEUDOURIDINE KINASE-RELATED"/>
    <property type="match status" value="1"/>
</dbReference>
<dbReference type="SUPFAM" id="SSF53613">
    <property type="entry name" value="Ribokinase-like"/>
    <property type="match status" value="1"/>
</dbReference>
<dbReference type="InterPro" id="IPR050306">
    <property type="entry name" value="PfkB_Carbo_kinase"/>
</dbReference>
<dbReference type="OrthoDB" id="9776822at2"/>
<dbReference type="Proteomes" id="UP000198728">
    <property type="component" value="Unassembled WGS sequence"/>
</dbReference>
<accession>A0A1I1MAR3</accession>
<protein>
    <submittedName>
        <fullName evidence="7">Sugar or nucleoside kinase, ribokinase family</fullName>
    </submittedName>
</protein>
<dbReference type="CDD" id="cd01166">
    <property type="entry name" value="KdgK"/>
    <property type="match status" value="1"/>
</dbReference>
<keyword evidence="8" id="KW-1185">Reference proteome</keyword>
<keyword evidence="2" id="KW-0808">Transferase</keyword>
<evidence type="ECO:0000256" key="2">
    <source>
        <dbReference type="ARBA" id="ARBA00022679"/>
    </source>
</evidence>
<evidence type="ECO:0000313" key="7">
    <source>
        <dbReference type="EMBL" id="SFC80278.1"/>
    </source>
</evidence>
<dbReference type="STRING" id="441112.SAMN04488094_109154"/>
<dbReference type="RefSeq" id="WP_093361528.1">
    <property type="nucleotide sequence ID" value="NZ_FOLG01000009.1"/>
</dbReference>
<sequence>MNTVAVIGEILVEIMADSIGEGFTEPMALTGPFPSGAPAIFIDQVARMGQPCAIVSTVGNDDFGRLNLDRLAADGVDISGVGIDPDRPTGSAFVRYRADGSRDFVFNIRYSACGVLPDTEAARNVLDTAGHLHVMGSSLSSPDLVALNLRATKAVKARGGTISFDPNLRKEILDAPGMRQAMAEILRMTDLFLPSGEELFLLTDAKETEAAVTELLGLGIGTVVHKLGAEGVHHYSNDSNMFFPAYSVEEVDPTGAGDCFGGAYTALWLQGVPPEEALPLAAAAGAIAVTRRGPMEGTTPIAALRDFAAAHERQIK</sequence>
<gene>
    <name evidence="7" type="ORF">SAMN04488094_109154</name>
</gene>
<keyword evidence="5" id="KW-0067">ATP-binding</keyword>
<dbReference type="Gene3D" id="3.40.1190.20">
    <property type="match status" value="1"/>
</dbReference>
<dbReference type="Pfam" id="PF00294">
    <property type="entry name" value="PfkB"/>
    <property type="match status" value="1"/>
</dbReference>
<keyword evidence="3" id="KW-0547">Nucleotide-binding</keyword>
<feature type="domain" description="Carbohydrate kinase PfkB" evidence="6">
    <location>
        <begin position="3"/>
        <end position="297"/>
    </location>
</feature>
<comment type="similarity">
    <text evidence="1">Belongs to the carbohydrate kinase PfkB family.</text>
</comment>
<evidence type="ECO:0000256" key="1">
    <source>
        <dbReference type="ARBA" id="ARBA00010688"/>
    </source>
</evidence>
<dbReference type="InterPro" id="IPR029056">
    <property type="entry name" value="Ribokinase-like"/>
</dbReference>
<reference evidence="7 8" key="1">
    <citation type="submission" date="2016-10" db="EMBL/GenBank/DDBJ databases">
        <authorList>
            <person name="de Groot N.N."/>
        </authorList>
    </citation>
    <scope>NUCLEOTIDE SEQUENCE [LARGE SCALE GENOMIC DNA]</scope>
    <source>
        <strain evidence="7 8">DSM 19548</strain>
    </source>
</reference>
<evidence type="ECO:0000313" key="8">
    <source>
        <dbReference type="Proteomes" id="UP000198728"/>
    </source>
</evidence>
<dbReference type="GO" id="GO:0005524">
    <property type="term" value="F:ATP binding"/>
    <property type="evidence" value="ECO:0007669"/>
    <property type="project" value="UniProtKB-KW"/>
</dbReference>
<evidence type="ECO:0000256" key="3">
    <source>
        <dbReference type="ARBA" id="ARBA00022741"/>
    </source>
</evidence>
<evidence type="ECO:0000259" key="6">
    <source>
        <dbReference type="Pfam" id="PF00294"/>
    </source>
</evidence>
<dbReference type="PANTHER" id="PTHR43085">
    <property type="entry name" value="HEXOKINASE FAMILY MEMBER"/>
    <property type="match status" value="1"/>
</dbReference>
<dbReference type="InterPro" id="IPR011611">
    <property type="entry name" value="PfkB_dom"/>
</dbReference>
<keyword evidence="4 7" id="KW-0418">Kinase</keyword>
<evidence type="ECO:0000256" key="4">
    <source>
        <dbReference type="ARBA" id="ARBA00022777"/>
    </source>
</evidence>
<dbReference type="PROSITE" id="PS00584">
    <property type="entry name" value="PFKB_KINASES_2"/>
    <property type="match status" value="1"/>
</dbReference>
<evidence type="ECO:0000256" key="5">
    <source>
        <dbReference type="ARBA" id="ARBA00022840"/>
    </source>
</evidence>
<organism evidence="7 8">
    <name type="scientific">Tropicimonas isoalkanivorans</name>
    <dbReference type="NCBI Taxonomy" id="441112"/>
    <lineage>
        <taxon>Bacteria</taxon>
        <taxon>Pseudomonadati</taxon>
        <taxon>Pseudomonadota</taxon>
        <taxon>Alphaproteobacteria</taxon>
        <taxon>Rhodobacterales</taxon>
        <taxon>Roseobacteraceae</taxon>
        <taxon>Tropicimonas</taxon>
    </lineage>
</organism>
<dbReference type="EMBL" id="FOLG01000009">
    <property type="protein sequence ID" value="SFC80278.1"/>
    <property type="molecule type" value="Genomic_DNA"/>
</dbReference>
<dbReference type="InterPro" id="IPR002173">
    <property type="entry name" value="Carboh/pur_kinase_PfkB_CS"/>
</dbReference>